<organism evidence="2 3">
    <name type="scientific">Ilex paraguariensis</name>
    <name type="common">yerba mate</name>
    <dbReference type="NCBI Taxonomy" id="185542"/>
    <lineage>
        <taxon>Eukaryota</taxon>
        <taxon>Viridiplantae</taxon>
        <taxon>Streptophyta</taxon>
        <taxon>Embryophyta</taxon>
        <taxon>Tracheophyta</taxon>
        <taxon>Spermatophyta</taxon>
        <taxon>Magnoliopsida</taxon>
        <taxon>eudicotyledons</taxon>
        <taxon>Gunneridae</taxon>
        <taxon>Pentapetalae</taxon>
        <taxon>asterids</taxon>
        <taxon>campanulids</taxon>
        <taxon>Aquifoliales</taxon>
        <taxon>Aquifoliaceae</taxon>
        <taxon>Ilex</taxon>
    </lineage>
</organism>
<dbReference type="EMBL" id="CAUOFW020005480">
    <property type="protein sequence ID" value="CAK9170312.1"/>
    <property type="molecule type" value="Genomic_DNA"/>
</dbReference>
<dbReference type="InterPro" id="IPR011009">
    <property type="entry name" value="Kinase-like_dom_sf"/>
</dbReference>
<reference evidence="2 3" key="1">
    <citation type="submission" date="2024-02" db="EMBL/GenBank/DDBJ databases">
        <authorList>
            <person name="Vignale AGUSTIN F."/>
            <person name="Sosa J E."/>
            <person name="Modenutti C."/>
        </authorList>
    </citation>
    <scope>NUCLEOTIDE SEQUENCE [LARGE SCALE GENOMIC DNA]</scope>
</reference>
<keyword evidence="3" id="KW-1185">Reference proteome</keyword>
<dbReference type="PANTHER" id="PTHR48055:SF55">
    <property type="entry name" value="PROTEIN KINASE DOMAIN-CONTAINING PROTEIN"/>
    <property type="match status" value="1"/>
</dbReference>
<feature type="region of interest" description="Disordered" evidence="1">
    <location>
        <begin position="133"/>
        <end position="162"/>
    </location>
</feature>
<dbReference type="Gene3D" id="1.10.510.10">
    <property type="entry name" value="Transferase(Phosphotransferase) domain 1"/>
    <property type="match status" value="1"/>
</dbReference>
<dbReference type="InterPro" id="IPR051564">
    <property type="entry name" value="LRR_receptor-like_kinase"/>
</dbReference>
<gene>
    <name evidence="2" type="ORF">ILEXP_LOCUS39801</name>
</gene>
<comment type="caution">
    <text evidence="2">The sequence shown here is derived from an EMBL/GenBank/DDBJ whole genome shotgun (WGS) entry which is preliminary data.</text>
</comment>
<evidence type="ECO:0000256" key="1">
    <source>
        <dbReference type="SAM" id="MobiDB-lite"/>
    </source>
</evidence>
<dbReference type="PANTHER" id="PTHR48055">
    <property type="entry name" value="LEUCINE-RICH REPEAT RECEPTOR PROTEIN KINASE EMS1"/>
    <property type="match status" value="1"/>
</dbReference>
<sequence>MEPLLLRRFGEVIRLRLREKRQDMGEVTEKDRLEKLCSGLGWPSNVLLDRELVSHVCDFGIARFLLTPTTQNVSISSTSSTGARGSTGYAAPGKRPTDNMFRDGLNLHNYVVAALPDRVVEIMDPILVEEFKEEEEITSSANSSTKTRRHQRLSCRIQKDHH</sequence>
<accession>A0ABC8TLG6</accession>
<feature type="region of interest" description="Disordered" evidence="1">
    <location>
        <begin position="75"/>
        <end position="95"/>
    </location>
</feature>
<evidence type="ECO:0000313" key="3">
    <source>
        <dbReference type="Proteomes" id="UP001642360"/>
    </source>
</evidence>
<dbReference type="Proteomes" id="UP001642360">
    <property type="component" value="Unassembled WGS sequence"/>
</dbReference>
<evidence type="ECO:0008006" key="4">
    <source>
        <dbReference type="Google" id="ProtNLM"/>
    </source>
</evidence>
<evidence type="ECO:0000313" key="2">
    <source>
        <dbReference type="EMBL" id="CAK9170312.1"/>
    </source>
</evidence>
<feature type="compositionally biased region" description="Low complexity" evidence="1">
    <location>
        <begin position="75"/>
        <end position="91"/>
    </location>
</feature>
<dbReference type="SUPFAM" id="SSF56112">
    <property type="entry name" value="Protein kinase-like (PK-like)"/>
    <property type="match status" value="1"/>
</dbReference>
<protein>
    <recommendedName>
        <fullName evidence="4">Protein kinase domain-containing protein</fullName>
    </recommendedName>
</protein>
<dbReference type="AlphaFoldDB" id="A0ABC8TLG6"/>
<name>A0ABC8TLG6_9AQUA</name>
<feature type="compositionally biased region" description="Basic residues" evidence="1">
    <location>
        <begin position="146"/>
        <end position="162"/>
    </location>
</feature>
<proteinExistence type="predicted"/>